<dbReference type="GO" id="GO:0005524">
    <property type="term" value="F:ATP binding"/>
    <property type="evidence" value="ECO:0007669"/>
    <property type="project" value="InterPro"/>
</dbReference>
<dbReference type="InterPro" id="IPR015943">
    <property type="entry name" value="WD40/YVTN_repeat-like_dom_sf"/>
</dbReference>
<keyword evidence="2" id="KW-0677">Repeat</keyword>
<dbReference type="InterPro" id="IPR001680">
    <property type="entry name" value="WD40_rpt"/>
</dbReference>
<feature type="domain" description="Protein kinase" evidence="4">
    <location>
        <begin position="368"/>
        <end position="508"/>
    </location>
</feature>
<sequence>MPQIQPSKTKQALITHEGHTGEAYSVVFSPDGKSVASGSDDTTIRIWDAYHPSPIGGAFKGHTEIIRSIAYSPLGDVVTSGSWDRTVRLWDINTGRQMGGPLGEHDSIVYSVAFSSGNLIASGSGNGTIQLWDAQSRTPASGPLKGHASSVASVAFSHDGTRMVSGSYDKTLRIWDVEHGTIITGPLESHTEWVRSVAISPDGSQVVSGSDDKTLRLWDARIGRTIGKPYEGHTNWLMSVAFSPSGTYIASGASDWTIRFWDVRAGRQIEDLMKNHTGTVYSVAFSPSGDRIASGSYDKTVKIWGISDSDSGVEHHHHAIFDVNMQRPKTPKIENTDTINQHMSAQELFQLLSRHSCTDLSLQMSPKQDTAVLISGGGFGDIWRGEMHNGTKVAIKAWRASMIGQCDYKSLKRAAREIHTWSKMKHENVHQLMGVIMFKDRHLGMVSEWMENGNLHEYMHKNPQLDRYNMVNLQLYSIQPGSGCRLSLHDSISVFKSHQASHTCTTMT</sequence>
<dbReference type="Proteomes" id="UP000663846">
    <property type="component" value="Unassembled WGS sequence"/>
</dbReference>
<dbReference type="InterPro" id="IPR020472">
    <property type="entry name" value="WD40_PAC1"/>
</dbReference>
<dbReference type="Gene3D" id="1.10.510.10">
    <property type="entry name" value="Transferase(Phosphotransferase) domain 1"/>
    <property type="match status" value="1"/>
</dbReference>
<dbReference type="SUPFAM" id="SSF50978">
    <property type="entry name" value="WD40 repeat-like"/>
    <property type="match status" value="1"/>
</dbReference>
<evidence type="ECO:0000256" key="2">
    <source>
        <dbReference type="ARBA" id="ARBA00022737"/>
    </source>
</evidence>
<dbReference type="Pfam" id="PF07714">
    <property type="entry name" value="PK_Tyr_Ser-Thr"/>
    <property type="match status" value="1"/>
</dbReference>
<dbReference type="PROSITE" id="PS50294">
    <property type="entry name" value="WD_REPEATS_REGION"/>
    <property type="match status" value="7"/>
</dbReference>
<feature type="repeat" description="WD" evidence="3">
    <location>
        <begin position="59"/>
        <end position="100"/>
    </location>
</feature>
<feature type="repeat" description="WD" evidence="3">
    <location>
        <begin position="144"/>
        <end position="185"/>
    </location>
</feature>
<name>A0A8H3GT01_9AGAM</name>
<dbReference type="PROSITE" id="PS50082">
    <property type="entry name" value="WD_REPEATS_2"/>
    <property type="match status" value="7"/>
</dbReference>
<dbReference type="AlphaFoldDB" id="A0A8H3GT01"/>
<dbReference type="InterPro" id="IPR001245">
    <property type="entry name" value="Ser-Thr/Tyr_kinase_cat_dom"/>
</dbReference>
<gene>
    <name evidence="5" type="ORF">RDB_LOCUS163700</name>
</gene>
<dbReference type="InterPro" id="IPR019775">
    <property type="entry name" value="WD40_repeat_CS"/>
</dbReference>
<keyword evidence="1 3" id="KW-0853">WD repeat</keyword>
<feature type="repeat" description="WD" evidence="3">
    <location>
        <begin position="16"/>
        <end position="48"/>
    </location>
</feature>
<evidence type="ECO:0000259" key="4">
    <source>
        <dbReference type="PROSITE" id="PS50011"/>
    </source>
</evidence>
<organism evidence="5 6">
    <name type="scientific">Rhizoctonia solani</name>
    <dbReference type="NCBI Taxonomy" id="456999"/>
    <lineage>
        <taxon>Eukaryota</taxon>
        <taxon>Fungi</taxon>
        <taxon>Dikarya</taxon>
        <taxon>Basidiomycota</taxon>
        <taxon>Agaricomycotina</taxon>
        <taxon>Agaricomycetes</taxon>
        <taxon>Cantharellales</taxon>
        <taxon>Ceratobasidiaceae</taxon>
        <taxon>Rhizoctonia</taxon>
    </lineage>
</organism>
<accession>A0A8H3GT01</accession>
<proteinExistence type="predicted"/>
<dbReference type="PANTHER" id="PTHR19879:SF9">
    <property type="entry name" value="TRANSCRIPTION INITIATION FACTOR TFIID SUBUNIT 5"/>
    <property type="match status" value="1"/>
</dbReference>
<reference evidence="5" key="1">
    <citation type="submission" date="2021-01" db="EMBL/GenBank/DDBJ databases">
        <authorList>
            <person name="Kaushik A."/>
        </authorList>
    </citation>
    <scope>NUCLEOTIDE SEQUENCE</scope>
    <source>
        <strain evidence="5">AG1-1C</strain>
    </source>
</reference>
<dbReference type="SUPFAM" id="SSF56112">
    <property type="entry name" value="Protein kinase-like (PK-like)"/>
    <property type="match status" value="1"/>
</dbReference>
<evidence type="ECO:0000256" key="1">
    <source>
        <dbReference type="ARBA" id="ARBA00022574"/>
    </source>
</evidence>
<protein>
    <recommendedName>
        <fullName evidence="4">Protein kinase domain-containing protein</fullName>
    </recommendedName>
</protein>
<dbReference type="PRINTS" id="PR00320">
    <property type="entry name" value="GPROTEINBRPT"/>
</dbReference>
<feature type="repeat" description="WD" evidence="3">
    <location>
        <begin position="230"/>
        <end position="271"/>
    </location>
</feature>
<dbReference type="PROSITE" id="PS50011">
    <property type="entry name" value="PROTEIN_KINASE_DOM"/>
    <property type="match status" value="1"/>
</dbReference>
<evidence type="ECO:0000256" key="3">
    <source>
        <dbReference type="PROSITE-ProRule" id="PRU00221"/>
    </source>
</evidence>
<dbReference type="InterPro" id="IPR036322">
    <property type="entry name" value="WD40_repeat_dom_sf"/>
</dbReference>
<dbReference type="CDD" id="cd00200">
    <property type="entry name" value="WD40"/>
    <property type="match status" value="1"/>
</dbReference>
<evidence type="ECO:0000313" key="6">
    <source>
        <dbReference type="Proteomes" id="UP000663846"/>
    </source>
</evidence>
<dbReference type="Pfam" id="PF00400">
    <property type="entry name" value="WD40"/>
    <property type="match status" value="7"/>
</dbReference>
<dbReference type="Gene3D" id="2.130.10.10">
    <property type="entry name" value="YVTN repeat-like/Quinoprotein amine dehydrogenase"/>
    <property type="match status" value="3"/>
</dbReference>
<comment type="caution">
    <text evidence="5">The sequence shown here is derived from an EMBL/GenBank/DDBJ whole genome shotgun (WGS) entry which is preliminary data.</text>
</comment>
<dbReference type="PROSITE" id="PS00678">
    <property type="entry name" value="WD_REPEATS_1"/>
    <property type="match status" value="4"/>
</dbReference>
<feature type="repeat" description="WD" evidence="3">
    <location>
        <begin position="273"/>
        <end position="314"/>
    </location>
</feature>
<dbReference type="SMART" id="SM00320">
    <property type="entry name" value="WD40"/>
    <property type="match status" value="7"/>
</dbReference>
<dbReference type="InterPro" id="IPR011009">
    <property type="entry name" value="Kinase-like_dom_sf"/>
</dbReference>
<dbReference type="GO" id="GO:0004672">
    <property type="term" value="F:protein kinase activity"/>
    <property type="evidence" value="ECO:0007669"/>
    <property type="project" value="InterPro"/>
</dbReference>
<dbReference type="InterPro" id="IPR000719">
    <property type="entry name" value="Prot_kinase_dom"/>
</dbReference>
<dbReference type="PANTHER" id="PTHR19879">
    <property type="entry name" value="TRANSCRIPTION INITIATION FACTOR TFIID"/>
    <property type="match status" value="1"/>
</dbReference>
<feature type="repeat" description="WD" evidence="3">
    <location>
        <begin position="102"/>
        <end position="142"/>
    </location>
</feature>
<feature type="repeat" description="WD" evidence="3">
    <location>
        <begin position="187"/>
        <end position="228"/>
    </location>
</feature>
<dbReference type="EMBL" id="CAJMWS010000802">
    <property type="protein sequence ID" value="CAE6463896.1"/>
    <property type="molecule type" value="Genomic_DNA"/>
</dbReference>
<evidence type="ECO:0000313" key="5">
    <source>
        <dbReference type="EMBL" id="CAE6463896.1"/>
    </source>
</evidence>